<keyword evidence="1" id="KW-0812">Transmembrane</keyword>
<name>A0A377TPS9_KLEPN</name>
<keyword evidence="1" id="KW-1133">Transmembrane helix</keyword>
<evidence type="ECO:0000313" key="3">
    <source>
        <dbReference type="Proteomes" id="UP000254938"/>
    </source>
</evidence>
<organism evidence="2 3">
    <name type="scientific">Klebsiella pneumoniae</name>
    <dbReference type="NCBI Taxonomy" id="573"/>
    <lineage>
        <taxon>Bacteria</taxon>
        <taxon>Pseudomonadati</taxon>
        <taxon>Pseudomonadota</taxon>
        <taxon>Gammaproteobacteria</taxon>
        <taxon>Enterobacterales</taxon>
        <taxon>Enterobacteriaceae</taxon>
        <taxon>Klebsiella/Raoultella group</taxon>
        <taxon>Klebsiella</taxon>
        <taxon>Klebsiella pneumoniae complex</taxon>
    </lineage>
</organism>
<sequence length="54" mass="5928">MRKRDKSPIAKPPSGLVLSTTCFLLAYVVAKKILPSIGGVAIHYFAWMVLIVAR</sequence>
<gene>
    <name evidence="2" type="primary">citS_3</name>
    <name evidence="2" type="ORF">NCTC9140_01789</name>
</gene>
<feature type="transmembrane region" description="Helical" evidence="1">
    <location>
        <begin position="36"/>
        <end position="53"/>
    </location>
</feature>
<accession>A0A377TPS9</accession>
<dbReference type="AlphaFoldDB" id="A0A377TPS9"/>
<proteinExistence type="predicted"/>
<evidence type="ECO:0000313" key="2">
    <source>
        <dbReference type="EMBL" id="STS80090.1"/>
    </source>
</evidence>
<keyword evidence="1" id="KW-0472">Membrane</keyword>
<reference evidence="2 3" key="1">
    <citation type="submission" date="2018-06" db="EMBL/GenBank/DDBJ databases">
        <authorList>
            <consortium name="Pathogen Informatics"/>
            <person name="Doyle S."/>
        </authorList>
    </citation>
    <scope>NUCLEOTIDE SEQUENCE [LARGE SCALE GENOMIC DNA]</scope>
    <source>
        <strain evidence="2 3">NCTC9140</strain>
    </source>
</reference>
<dbReference type="Proteomes" id="UP000254938">
    <property type="component" value="Unassembled WGS sequence"/>
</dbReference>
<evidence type="ECO:0000256" key="1">
    <source>
        <dbReference type="SAM" id="Phobius"/>
    </source>
</evidence>
<protein>
    <submittedName>
        <fullName evidence="2">Na(+)Citrate OH(-) antiporter</fullName>
    </submittedName>
</protein>
<dbReference type="EMBL" id="UGKQ01000007">
    <property type="protein sequence ID" value="STS80090.1"/>
    <property type="molecule type" value="Genomic_DNA"/>
</dbReference>
<feature type="transmembrane region" description="Helical" evidence="1">
    <location>
        <begin position="12"/>
        <end position="30"/>
    </location>
</feature>